<protein>
    <recommendedName>
        <fullName evidence="3">Histidine kinase/DNA gyrase B/HSP90-like ATPase</fullName>
    </recommendedName>
</protein>
<reference evidence="1 2" key="1">
    <citation type="submission" date="2023-02" db="EMBL/GenBank/DDBJ databases">
        <title>Genome sequence of Mucilaginibacter jinjuensis strain KACC 16571.</title>
        <authorList>
            <person name="Kim S."/>
            <person name="Heo J."/>
            <person name="Kwon S.-W."/>
        </authorList>
    </citation>
    <scope>NUCLEOTIDE SEQUENCE [LARGE SCALE GENOMIC DNA]</scope>
    <source>
        <strain evidence="1 2">KACC 16571</strain>
    </source>
</reference>
<proteinExistence type="predicted"/>
<dbReference type="SUPFAM" id="SSF55874">
    <property type="entry name" value="ATPase domain of HSP90 chaperone/DNA topoisomerase II/histidine kinase"/>
    <property type="match status" value="1"/>
</dbReference>
<organism evidence="1 2">
    <name type="scientific">Mucilaginibacter jinjuensis</name>
    <dbReference type="NCBI Taxonomy" id="1176721"/>
    <lineage>
        <taxon>Bacteria</taxon>
        <taxon>Pseudomonadati</taxon>
        <taxon>Bacteroidota</taxon>
        <taxon>Sphingobacteriia</taxon>
        <taxon>Sphingobacteriales</taxon>
        <taxon>Sphingobacteriaceae</taxon>
        <taxon>Mucilaginibacter</taxon>
    </lineage>
</organism>
<keyword evidence="2" id="KW-1185">Reference proteome</keyword>
<accession>A0ABY7TBX9</accession>
<evidence type="ECO:0000313" key="2">
    <source>
        <dbReference type="Proteomes" id="UP001216139"/>
    </source>
</evidence>
<evidence type="ECO:0008006" key="3">
    <source>
        <dbReference type="Google" id="ProtNLM"/>
    </source>
</evidence>
<dbReference type="RefSeq" id="WP_273631769.1">
    <property type="nucleotide sequence ID" value="NZ_CP117167.1"/>
</dbReference>
<dbReference type="Proteomes" id="UP001216139">
    <property type="component" value="Chromosome"/>
</dbReference>
<dbReference type="NCBIfam" id="NF047352">
    <property type="entry name" value="P_loop_sacsin"/>
    <property type="match status" value="1"/>
</dbReference>
<sequence>MTDTLLQVLDEATSAREQQRSESEARDIIHDVQKIYTVPKEKRTRWIWELLQNARDVAGPEGIDIHIILTPDKLVFKHNGTSFKTKHLLAILYKTSTKSLGGEDGTTGKYGTGFVTTHVLNKKLTVSGVHENPAGERYFTIAIDRTAARLEESQALGAMQQALQDSFLDISAVANSPAVAISDRWHSFTYQLKPETYIYAENGVLHLQRNLAFLLLINPKISSVTIGAPSGERKYKVSDEATEIDHVRFVSVEGDHGLLYTKDDHVIFGVPAVKKVEGFRLLPIEGEAILFKEFPLIGTEGFNLPVFIQHLNFQPTELRDAIRTRLAAKDEPDPIAEKNRTALTDFLNKYLAFMEAIINAEMDGTYLFAKSGLPQFLEIFHDPQWYADEIQTKIRTAILEKPVVVTCAGVPKKIAEAKFILNDVNFHEEFYDLASALIPEFIPIKSSSMHWGKIIEQSTEQWPAGIIFTVEELLKLVPATLDLKNDTSFEWLKKLYTFLDNSGLSYMGETFAIYPNEASDFCTREAVVIHPVIDKEFKKVAAGLGRPLEKEFLDERVGIVTGIKTFDLDGFFKDLNSTMISELVIDTASDNQVKSIFHVCCLFRSDRAFRRDTWFDIAQQLLPDLMPEKKTVSVNYENYWRSAEVWAVKYICALIEMEAKPSAFITKYFDGDFKVGFAWLTKFIDFVFGLGEDVKEPILKRKIIAVQSDAFKPYQESIFRELDARFFTDTIKDIYKENTGHGDPREFLVDSRLRSEDIKEKDVEELAKEIDRIFTDSNIESKVKKDGELNEMFLKLDEWFEQFDRSGTYLRSFAAKRPSLYILALGDGFSKQIMDIRASGKSMDDIAEIAKINLTVDELKLLEAAATEVGAQKLLAKAKELIAASQQIVRWKTIGRAAEKAFTQALDVSDVTFEILNPDIGKDFVILANGREYAIEIKSVDAGKENVNMSILQGSTAVKEKDCYALCVLSRPEDDSPVTTEYFMQHARFVATIGYDIGDSIDKWNSGILSLDSGADVKVIFEEKSESVYVSRRIWRDNISFEDFLIQLNAYFQA</sequence>
<name>A0ABY7TBX9_9SPHI</name>
<dbReference type="InterPro" id="IPR036890">
    <property type="entry name" value="HATPase_C_sf"/>
</dbReference>
<evidence type="ECO:0000313" key="1">
    <source>
        <dbReference type="EMBL" id="WCT13476.1"/>
    </source>
</evidence>
<dbReference type="EMBL" id="CP117167">
    <property type="protein sequence ID" value="WCT13476.1"/>
    <property type="molecule type" value="Genomic_DNA"/>
</dbReference>
<gene>
    <name evidence="1" type="ORF">PQO05_05950</name>
</gene>